<dbReference type="Proteomes" id="UP001065174">
    <property type="component" value="Chromosome"/>
</dbReference>
<organism evidence="2 3">
    <name type="scientific">Reichenbachiella agarivorans</name>
    <dbReference type="NCBI Taxonomy" id="2979464"/>
    <lineage>
        <taxon>Bacteria</taxon>
        <taxon>Pseudomonadati</taxon>
        <taxon>Bacteroidota</taxon>
        <taxon>Cytophagia</taxon>
        <taxon>Cytophagales</taxon>
        <taxon>Reichenbachiellaceae</taxon>
        <taxon>Reichenbachiella</taxon>
    </lineage>
</organism>
<keyword evidence="3" id="KW-1185">Reference proteome</keyword>
<reference evidence="2" key="1">
    <citation type="submission" date="2022-09" db="EMBL/GenBank/DDBJ databases">
        <title>Comparative genomics and taxonomic characterization of three novel marine species of genus Reichenbachiella exhibiting antioxidant and polysaccharide degradation activities.</title>
        <authorList>
            <person name="Muhammad N."/>
            <person name="Lee Y.-J."/>
            <person name="Ko J."/>
            <person name="Kim S.-G."/>
        </authorList>
    </citation>
    <scope>NUCLEOTIDE SEQUENCE</scope>
    <source>
        <strain evidence="2">BKB1-1</strain>
    </source>
</reference>
<evidence type="ECO:0000259" key="1">
    <source>
        <dbReference type="Pfam" id="PF13443"/>
    </source>
</evidence>
<dbReference type="RefSeq" id="WP_262310113.1">
    <property type="nucleotide sequence ID" value="NZ_CP106679.1"/>
</dbReference>
<protein>
    <submittedName>
        <fullName evidence="2">Helix-turn-helix transcriptional regulator</fullName>
    </submittedName>
</protein>
<feature type="domain" description="HTH cro/C1-type" evidence="1">
    <location>
        <begin position="6"/>
        <end position="65"/>
    </location>
</feature>
<evidence type="ECO:0000313" key="3">
    <source>
        <dbReference type="Proteomes" id="UP001065174"/>
    </source>
</evidence>
<dbReference type="EMBL" id="CP106679">
    <property type="protein sequence ID" value="UXP32678.1"/>
    <property type="molecule type" value="Genomic_DNA"/>
</dbReference>
<dbReference type="InterPro" id="IPR001387">
    <property type="entry name" value="Cro/C1-type_HTH"/>
</dbReference>
<proteinExistence type="predicted"/>
<sequence>MLTLHVSRLLHIRGIQKPYNFLRNLGLSHNVAHRMLSDKAVGIKLYQLQKLCLALHCTPNDLMAWDSTQTSLSADHPIMELVRPAEDSLTVGELRQLPLAKLNQIKQLLKDMES</sequence>
<gene>
    <name evidence="2" type="ORF">N6H18_01700</name>
</gene>
<dbReference type="Pfam" id="PF13443">
    <property type="entry name" value="HTH_26"/>
    <property type="match status" value="1"/>
</dbReference>
<evidence type="ECO:0000313" key="2">
    <source>
        <dbReference type="EMBL" id="UXP32678.1"/>
    </source>
</evidence>
<accession>A0ABY6CT91</accession>
<name>A0ABY6CT91_9BACT</name>